<dbReference type="EMBL" id="CCXY01000038">
    <property type="protein sequence ID" value="CEG11237.1"/>
    <property type="molecule type" value="Genomic_DNA"/>
</dbReference>
<dbReference type="PANTHER" id="PTHR33055:SF17">
    <property type="entry name" value="THIRD ORF IN TRANSPOSON ISC1491"/>
    <property type="match status" value="1"/>
</dbReference>
<feature type="domain" description="Transposase IS110-like N-terminal" evidence="1">
    <location>
        <begin position="9"/>
        <end position="162"/>
    </location>
</feature>
<reference evidence="2" key="1">
    <citation type="submission" date="2014-09" db="EMBL/GenBank/DDBJ databases">
        <authorList>
            <person name="Probst J Alexander"/>
        </authorList>
    </citation>
    <scope>NUCLEOTIDE SEQUENCE</scope>
</reference>
<evidence type="ECO:0000259" key="1">
    <source>
        <dbReference type="Pfam" id="PF01548"/>
    </source>
</evidence>
<dbReference type="AlphaFoldDB" id="A0A098E610"/>
<dbReference type="PANTHER" id="PTHR33055">
    <property type="entry name" value="TRANSPOSASE FOR INSERTION SEQUENCE ELEMENT IS1111A"/>
    <property type="match status" value="1"/>
</dbReference>
<proteinExistence type="predicted"/>
<protein>
    <recommendedName>
        <fullName evidence="1">Transposase IS110-like N-terminal domain-containing protein</fullName>
    </recommendedName>
</protein>
<dbReference type="GO" id="GO:0006313">
    <property type="term" value="P:DNA transposition"/>
    <property type="evidence" value="ECO:0007669"/>
    <property type="project" value="InterPro"/>
</dbReference>
<dbReference type="GO" id="GO:0003677">
    <property type="term" value="F:DNA binding"/>
    <property type="evidence" value="ECO:0007669"/>
    <property type="project" value="InterPro"/>
</dbReference>
<gene>
    <name evidence="2" type="ORF">MSIBF_A1320021</name>
</gene>
<organism evidence="2">
    <name type="scientific">groundwater metagenome</name>
    <dbReference type="NCBI Taxonomy" id="717931"/>
    <lineage>
        <taxon>unclassified sequences</taxon>
        <taxon>metagenomes</taxon>
        <taxon>ecological metagenomes</taxon>
    </lineage>
</organism>
<dbReference type="Pfam" id="PF01548">
    <property type="entry name" value="DEDD_Tnp_IS110"/>
    <property type="match status" value="1"/>
</dbReference>
<dbReference type="InterPro" id="IPR047650">
    <property type="entry name" value="Transpos_IS110"/>
</dbReference>
<evidence type="ECO:0000313" key="2">
    <source>
        <dbReference type="EMBL" id="CEG11237.1"/>
    </source>
</evidence>
<sequence length="165" mass="19406">MKSTNILWAGIEIGKDKCDIEVIDNGENTVNVFNFENRNTENGFKKVKKIADMLSKKYKATVVFGHEPTSEYHANIREYLIKNGYDVIKLEATHSKKFRALFNDIAKTDKIDKNILARDLKFFYEKDIQQTIEDMSKNNIERNEPKDLTRFRDCIIKEKSKFNRM</sequence>
<dbReference type="InterPro" id="IPR002525">
    <property type="entry name" value="Transp_IS110-like_N"/>
</dbReference>
<dbReference type="GO" id="GO:0004803">
    <property type="term" value="F:transposase activity"/>
    <property type="evidence" value="ECO:0007669"/>
    <property type="project" value="InterPro"/>
</dbReference>
<accession>A0A098E610</accession>
<name>A0A098E610_9ZZZZ</name>